<dbReference type="PROSITE" id="PS50817">
    <property type="entry name" value="INTEIN_N_TER"/>
    <property type="match status" value="1"/>
</dbReference>
<organism evidence="2 3">
    <name type="scientific">Pseudomonas fluorescens</name>
    <dbReference type="NCBI Taxonomy" id="294"/>
    <lineage>
        <taxon>Bacteria</taxon>
        <taxon>Pseudomonadati</taxon>
        <taxon>Pseudomonadota</taxon>
        <taxon>Gammaproteobacteria</taxon>
        <taxon>Pseudomonadales</taxon>
        <taxon>Pseudomonadaceae</taxon>
        <taxon>Pseudomonas</taxon>
    </lineage>
</organism>
<dbReference type="InterPro" id="IPR030934">
    <property type="entry name" value="Intein_C"/>
</dbReference>
<dbReference type="CDD" id="cd00081">
    <property type="entry name" value="Hint"/>
    <property type="match status" value="1"/>
</dbReference>
<reference evidence="2 3" key="1">
    <citation type="submission" date="2019-09" db="EMBL/GenBank/DDBJ databases">
        <authorList>
            <person name="Chandra G."/>
            <person name="Truman W A."/>
        </authorList>
    </citation>
    <scope>NUCLEOTIDE SEQUENCE [LARGE SCALE GENOMIC DNA]</scope>
    <source>
        <strain evidence="2">PS655</strain>
    </source>
</reference>
<dbReference type="AlphaFoldDB" id="A0A5E6Y4C3"/>
<proteinExistence type="predicted"/>
<dbReference type="InterPro" id="IPR006141">
    <property type="entry name" value="Intein_N"/>
</dbReference>
<dbReference type="NCBIfam" id="TIGR01443">
    <property type="entry name" value="intein_Cterm"/>
    <property type="match status" value="1"/>
</dbReference>
<gene>
    <name evidence="2" type="ORF">PS655_06022</name>
</gene>
<accession>A0A5E6Y4C3</accession>
<dbReference type="SUPFAM" id="SSF51294">
    <property type="entry name" value="Hedgehog/intein (Hint) domain"/>
    <property type="match status" value="1"/>
</dbReference>
<dbReference type="InterPro" id="IPR036844">
    <property type="entry name" value="Hint_dom_sf"/>
</dbReference>
<feature type="domain" description="Hint" evidence="1">
    <location>
        <begin position="74"/>
        <end position="178"/>
    </location>
</feature>
<dbReference type="Pfam" id="PF07591">
    <property type="entry name" value="PT-HINT"/>
    <property type="match status" value="1"/>
</dbReference>
<evidence type="ECO:0000313" key="3">
    <source>
        <dbReference type="Proteomes" id="UP000327167"/>
    </source>
</evidence>
<name>A0A5E6Y4C3_PSEFL</name>
<dbReference type="GO" id="GO:0016539">
    <property type="term" value="P:intein-mediated protein splicing"/>
    <property type="evidence" value="ECO:0007669"/>
    <property type="project" value="InterPro"/>
</dbReference>
<evidence type="ECO:0000313" key="2">
    <source>
        <dbReference type="EMBL" id="VVN47877.1"/>
    </source>
</evidence>
<dbReference type="EMBL" id="CABVHJ010000042">
    <property type="protein sequence ID" value="VVN47877.1"/>
    <property type="molecule type" value="Genomic_DNA"/>
</dbReference>
<dbReference type="SMART" id="SM00306">
    <property type="entry name" value="HintN"/>
    <property type="match status" value="1"/>
</dbReference>
<dbReference type="Gene3D" id="2.170.16.10">
    <property type="entry name" value="Hedgehog/Intein (Hint) domain"/>
    <property type="match status" value="1"/>
</dbReference>
<protein>
    <recommendedName>
        <fullName evidence="1">Hint domain-containing protein</fullName>
    </recommendedName>
</protein>
<evidence type="ECO:0000259" key="1">
    <source>
        <dbReference type="SMART" id="SM00306"/>
    </source>
</evidence>
<sequence>MGFKDWITSPIPSHTLEKQFDKVATASAQELGGIAFDAATGLVTAYIGGRAVEWVGEKWVSAKGTAGTPVTKGPCCFAAGTKVSTPQGDRVIESLKVGDVVWSKPEKGGKPFAAAILATHQRSDQPIYRLKLKSVRGAGAAEGETLLVTPSHPFYVPAKHDFIPVKDLEPGDLLQSLADGDTENTSSEVESLELYLPEGKTYNLTVDVGHTFYVGELKTWVHNTGPCDLPPDYFAGGAKELRRVDPPIPKVDVTNDFMMKPFNDGGVQLKYGDPDGVAGLIVNVDKAGVLGFEIRAALNHPYYDASGTDMFASAMQRLGNEGIKVNQIRGAWEAGTDSVNTARYLENIANGMSKENAALNTWTGQIAQKYGYGKVEKIETIGGINYVIFKK</sequence>
<dbReference type="RefSeq" id="WP_224794853.1">
    <property type="nucleotide sequence ID" value="NZ_CABVHJ010000042.1"/>
</dbReference>
<dbReference type="InterPro" id="IPR003587">
    <property type="entry name" value="Hint_dom_N"/>
</dbReference>
<dbReference type="Proteomes" id="UP000327167">
    <property type="component" value="Unassembled WGS sequence"/>
</dbReference>